<proteinExistence type="inferred from homology"/>
<evidence type="ECO:0000256" key="3">
    <source>
        <dbReference type="SAM" id="MobiDB-lite"/>
    </source>
</evidence>
<feature type="region of interest" description="Disordered" evidence="3">
    <location>
        <begin position="75"/>
        <end position="101"/>
    </location>
</feature>
<organism evidence="4 5">
    <name type="scientific">Pleodorina starrii</name>
    <dbReference type="NCBI Taxonomy" id="330485"/>
    <lineage>
        <taxon>Eukaryota</taxon>
        <taxon>Viridiplantae</taxon>
        <taxon>Chlorophyta</taxon>
        <taxon>core chlorophytes</taxon>
        <taxon>Chlorophyceae</taxon>
        <taxon>CS clade</taxon>
        <taxon>Chlamydomonadales</taxon>
        <taxon>Volvocaceae</taxon>
        <taxon>Pleodorina</taxon>
    </lineage>
</organism>
<evidence type="ECO:0000256" key="1">
    <source>
        <dbReference type="ARBA" id="ARBA00009887"/>
    </source>
</evidence>
<dbReference type="EMBL" id="BRXU01000030">
    <property type="protein sequence ID" value="GLC59808.1"/>
    <property type="molecule type" value="Genomic_DNA"/>
</dbReference>
<evidence type="ECO:0000313" key="4">
    <source>
        <dbReference type="EMBL" id="GLC59808.1"/>
    </source>
</evidence>
<dbReference type="PANTHER" id="PTHR34639:SF1">
    <property type="entry name" value="PROTEIN FLATTOP"/>
    <property type="match status" value="1"/>
</dbReference>
<dbReference type="AlphaFoldDB" id="A0A9W6BXB5"/>
<comment type="similarity">
    <text evidence="1">Belongs to the Flattop family.</text>
</comment>
<gene>
    <name evidence="4" type="primary">PLEST010265</name>
    <name evidence="4" type="ORF">PLESTB_001537900</name>
</gene>
<reference evidence="4 5" key="1">
    <citation type="journal article" date="2023" name="Commun. Biol.">
        <title>Reorganization of the ancestral sex-determining regions during the evolution of trioecy in Pleodorina starrii.</title>
        <authorList>
            <person name="Takahashi K."/>
            <person name="Suzuki S."/>
            <person name="Kawai-Toyooka H."/>
            <person name="Yamamoto K."/>
            <person name="Hamaji T."/>
            <person name="Ootsuki R."/>
            <person name="Yamaguchi H."/>
            <person name="Kawachi M."/>
            <person name="Higashiyama T."/>
            <person name="Nozaki H."/>
        </authorList>
    </citation>
    <scope>NUCLEOTIDE SEQUENCE [LARGE SCALE GENOMIC DNA]</scope>
    <source>
        <strain evidence="4 5">NIES-4479</strain>
    </source>
</reference>
<dbReference type="OrthoDB" id="521617at2759"/>
<evidence type="ECO:0000256" key="2">
    <source>
        <dbReference type="ARBA" id="ARBA00033306"/>
    </source>
</evidence>
<dbReference type="Proteomes" id="UP001165080">
    <property type="component" value="Unassembled WGS sequence"/>
</dbReference>
<accession>A0A9W6BXB5</accession>
<dbReference type="CDD" id="cd23705">
    <property type="entry name" value="Flattop"/>
    <property type="match status" value="1"/>
</dbReference>
<dbReference type="Pfam" id="PF22611">
    <property type="entry name" value="CFAP126"/>
    <property type="match status" value="1"/>
</dbReference>
<name>A0A9W6BXB5_9CHLO</name>
<comment type="caution">
    <text evidence="4">The sequence shown here is derived from an EMBL/GenBank/DDBJ whole genome shotgun (WGS) entry which is preliminary data.</text>
</comment>
<sequence length="136" mass="15294">MSRSFPAEQIEQAYNSRRLQNWEVPAEDKSKAVPTTTGTRFGTLIPRTGKTEFIADNNGHLKPGVPKISNAFNHPEQTPVFMNSSPRWPQENPTWPKTEKATMGYKGIPTDYLPANTVTLKAVEVKGTKERNFNFS</sequence>
<dbReference type="GO" id="GO:0044782">
    <property type="term" value="P:cilium organization"/>
    <property type="evidence" value="ECO:0007669"/>
    <property type="project" value="TreeGrafter"/>
</dbReference>
<protein>
    <recommendedName>
        <fullName evidence="2">Cilia- and flagella-associated protein 126</fullName>
    </recommendedName>
</protein>
<dbReference type="InterPro" id="IPR038797">
    <property type="entry name" value="Fltp"/>
</dbReference>
<feature type="compositionally biased region" description="Polar residues" evidence="3">
    <location>
        <begin position="75"/>
        <end position="95"/>
    </location>
</feature>
<evidence type="ECO:0000313" key="5">
    <source>
        <dbReference type="Proteomes" id="UP001165080"/>
    </source>
</evidence>
<dbReference type="PANTHER" id="PTHR34639">
    <property type="entry name" value="PROTEIN FLATTOP"/>
    <property type="match status" value="1"/>
</dbReference>
<dbReference type="GO" id="GO:0036064">
    <property type="term" value="C:ciliary basal body"/>
    <property type="evidence" value="ECO:0007669"/>
    <property type="project" value="TreeGrafter"/>
</dbReference>
<keyword evidence="5" id="KW-1185">Reference proteome</keyword>